<keyword evidence="1" id="KW-0472">Membrane</keyword>
<evidence type="ECO:0000256" key="1">
    <source>
        <dbReference type="SAM" id="Phobius"/>
    </source>
</evidence>
<keyword evidence="1" id="KW-0812">Transmembrane</keyword>
<reference evidence="3" key="1">
    <citation type="submission" date="2020-05" db="EMBL/GenBank/DDBJ databases">
        <authorList>
            <person name="Chiriac C."/>
            <person name="Salcher M."/>
            <person name="Ghai R."/>
            <person name="Kavagutti S V."/>
        </authorList>
    </citation>
    <scope>NUCLEOTIDE SEQUENCE</scope>
</reference>
<protein>
    <submittedName>
        <fullName evidence="3">Unannotated protein</fullName>
    </submittedName>
</protein>
<proteinExistence type="predicted"/>
<evidence type="ECO:0000313" key="2">
    <source>
        <dbReference type="EMBL" id="CAB4537314.1"/>
    </source>
</evidence>
<keyword evidence="1" id="KW-1133">Transmembrane helix</keyword>
<feature type="transmembrane region" description="Helical" evidence="1">
    <location>
        <begin position="12"/>
        <end position="38"/>
    </location>
</feature>
<sequence length="61" mass="6493">MVGVVDLLEDFFSAFSAGSTSITSGSLFAAALAADFLLARLRAPFGTIAITLNPHLKTKYW</sequence>
<name>A0A6J6GN66_9ZZZZ</name>
<dbReference type="EMBL" id="CAEZUQ010000011">
    <property type="protein sequence ID" value="CAB4601289.1"/>
    <property type="molecule type" value="Genomic_DNA"/>
</dbReference>
<organism evidence="3">
    <name type="scientific">freshwater metagenome</name>
    <dbReference type="NCBI Taxonomy" id="449393"/>
    <lineage>
        <taxon>unclassified sequences</taxon>
        <taxon>metagenomes</taxon>
        <taxon>ecological metagenomes</taxon>
    </lineage>
</organism>
<accession>A0A6J6GN66</accession>
<evidence type="ECO:0000313" key="3">
    <source>
        <dbReference type="EMBL" id="CAB4601289.1"/>
    </source>
</evidence>
<gene>
    <name evidence="2" type="ORF">UFOPK1425_00384</name>
    <name evidence="3" type="ORF">UFOPK1842_00173</name>
</gene>
<dbReference type="AlphaFoldDB" id="A0A6J6GN66"/>
<dbReference type="EMBL" id="CAEZSJ010000051">
    <property type="protein sequence ID" value="CAB4537314.1"/>
    <property type="molecule type" value="Genomic_DNA"/>
</dbReference>